<organism evidence="3 4">
    <name type="scientific">Bordetella genomosp. 4</name>
    <dbReference type="NCBI Taxonomy" id="463044"/>
    <lineage>
        <taxon>Bacteria</taxon>
        <taxon>Pseudomonadati</taxon>
        <taxon>Pseudomonadota</taxon>
        <taxon>Betaproteobacteria</taxon>
        <taxon>Burkholderiales</taxon>
        <taxon>Alcaligenaceae</taxon>
        <taxon>Bordetella</taxon>
    </lineage>
</organism>
<proteinExistence type="predicted"/>
<evidence type="ECO:0000313" key="3">
    <source>
        <dbReference type="EMBL" id="OZI64598.1"/>
    </source>
</evidence>
<reference evidence="3 4" key="1">
    <citation type="submission" date="2017-05" db="EMBL/GenBank/DDBJ databases">
        <title>Complete and WGS of Bordetella genogroups.</title>
        <authorList>
            <person name="Spilker T."/>
            <person name="LiPuma J."/>
        </authorList>
    </citation>
    <scope>NUCLEOTIDE SEQUENCE [LARGE SCALE GENOMIC DNA]</scope>
    <source>
        <strain evidence="3 4">AU9919</strain>
    </source>
</reference>
<feature type="signal peptide" evidence="1">
    <location>
        <begin position="1"/>
        <end position="23"/>
    </location>
</feature>
<name>A0A261URR4_9BORD</name>
<gene>
    <name evidence="3" type="ORF">CAL20_02780</name>
</gene>
<accession>A0A261URR4</accession>
<dbReference type="GO" id="GO:0019867">
    <property type="term" value="C:outer membrane"/>
    <property type="evidence" value="ECO:0007669"/>
    <property type="project" value="InterPro"/>
</dbReference>
<evidence type="ECO:0000256" key="1">
    <source>
        <dbReference type="SAM" id="SignalP"/>
    </source>
</evidence>
<dbReference type="RefSeq" id="WP_094837129.1">
    <property type="nucleotide sequence ID" value="NZ_NEVQ01000003.1"/>
</dbReference>
<dbReference type="InterPro" id="IPR007450">
    <property type="entry name" value="BamE_dom"/>
</dbReference>
<dbReference type="EMBL" id="NEVQ01000003">
    <property type="protein sequence ID" value="OZI64598.1"/>
    <property type="molecule type" value="Genomic_DNA"/>
</dbReference>
<evidence type="ECO:0000313" key="4">
    <source>
        <dbReference type="Proteomes" id="UP000216885"/>
    </source>
</evidence>
<feature type="chain" id="PRO_5012514872" description="Outer membrane protein assembly factor BamE domain-containing protein" evidence="1">
    <location>
        <begin position="24"/>
        <end position="135"/>
    </location>
</feature>
<feature type="domain" description="Outer membrane protein assembly factor BamE" evidence="2">
    <location>
        <begin position="22"/>
        <end position="103"/>
    </location>
</feature>
<evidence type="ECO:0000259" key="2">
    <source>
        <dbReference type="Pfam" id="PF04355"/>
    </source>
</evidence>
<comment type="caution">
    <text evidence="3">The sequence shown here is derived from an EMBL/GenBank/DDBJ whole genome shotgun (WGS) entry which is preliminary data.</text>
</comment>
<keyword evidence="1" id="KW-0732">Signal</keyword>
<dbReference type="Pfam" id="PF04355">
    <property type="entry name" value="BamE"/>
    <property type="match status" value="1"/>
</dbReference>
<dbReference type="AlphaFoldDB" id="A0A261URR4"/>
<keyword evidence="4" id="KW-1185">Reference proteome</keyword>
<dbReference type="Proteomes" id="UP000216885">
    <property type="component" value="Unassembled WGS sequence"/>
</dbReference>
<dbReference type="PROSITE" id="PS51257">
    <property type="entry name" value="PROKAR_LIPOPROTEIN"/>
    <property type="match status" value="1"/>
</dbReference>
<protein>
    <recommendedName>
        <fullName evidence="2">Outer membrane protein assembly factor BamE domain-containing protein</fullName>
    </recommendedName>
</protein>
<sequence>MRFWASVCALVLIAGCVSTGVQVKDEQLSSFVPGQTTRQEVIAALGQPTTQMRNADGTSMLIYTHVEAQARAASFIPIVGAFVGGADSRSNQVTLNFDSDGKLLGHSSTESAYGTGYGLSAGQVESVTDQPRKAP</sequence>